<feature type="coiled-coil region" evidence="4">
    <location>
        <begin position="18"/>
        <end position="55"/>
    </location>
</feature>
<dbReference type="InterPro" id="IPR017907">
    <property type="entry name" value="Znf_RING_CS"/>
</dbReference>
<gene>
    <name evidence="6" type="ORF">FOZ60_007155</name>
</gene>
<evidence type="ECO:0000313" key="6">
    <source>
        <dbReference type="EMBL" id="KAF4684911.1"/>
    </source>
</evidence>
<protein>
    <recommendedName>
        <fullName evidence="8">RING-type domain-containing protein</fullName>
    </recommendedName>
</protein>
<organism evidence="6 7">
    <name type="scientific">Perkinsus olseni</name>
    <name type="common">Perkinsus atlanticus</name>
    <dbReference type="NCBI Taxonomy" id="32597"/>
    <lineage>
        <taxon>Eukaryota</taxon>
        <taxon>Sar</taxon>
        <taxon>Alveolata</taxon>
        <taxon>Perkinsozoa</taxon>
        <taxon>Perkinsea</taxon>
        <taxon>Perkinsida</taxon>
        <taxon>Perkinsidae</taxon>
        <taxon>Perkinsus</taxon>
    </lineage>
</organism>
<accession>A0A7J6NPD8</accession>
<dbReference type="GO" id="GO:0008270">
    <property type="term" value="F:zinc ion binding"/>
    <property type="evidence" value="ECO:0007669"/>
    <property type="project" value="UniProtKB-KW"/>
</dbReference>
<feature type="region of interest" description="Disordered" evidence="5">
    <location>
        <begin position="124"/>
        <end position="146"/>
    </location>
</feature>
<dbReference type="OrthoDB" id="10395039at2759"/>
<name>A0A7J6NPD8_PEROL</name>
<reference evidence="6 7" key="1">
    <citation type="submission" date="2020-04" db="EMBL/GenBank/DDBJ databases">
        <title>Perkinsus olseni comparative genomics.</title>
        <authorList>
            <person name="Bogema D.R."/>
        </authorList>
    </citation>
    <scope>NUCLEOTIDE SEQUENCE [LARGE SCALE GENOMIC DNA]</scope>
    <source>
        <strain evidence="6">00978-12</strain>
    </source>
</reference>
<feature type="compositionally biased region" description="Basic and acidic residues" evidence="5">
    <location>
        <begin position="309"/>
        <end position="374"/>
    </location>
</feature>
<evidence type="ECO:0000256" key="2">
    <source>
        <dbReference type="ARBA" id="ARBA00022771"/>
    </source>
</evidence>
<evidence type="ECO:0000313" key="7">
    <source>
        <dbReference type="Proteomes" id="UP000541610"/>
    </source>
</evidence>
<dbReference type="AlphaFoldDB" id="A0A7J6NPD8"/>
<feature type="compositionally biased region" description="Polar residues" evidence="5">
    <location>
        <begin position="421"/>
        <end position="432"/>
    </location>
</feature>
<keyword evidence="4" id="KW-0175">Coiled coil</keyword>
<feature type="compositionally biased region" description="Basic and acidic residues" evidence="5">
    <location>
        <begin position="271"/>
        <end position="280"/>
    </location>
</feature>
<evidence type="ECO:0000256" key="4">
    <source>
        <dbReference type="SAM" id="Coils"/>
    </source>
</evidence>
<comment type="caution">
    <text evidence="6">The sequence shown here is derived from an EMBL/GenBank/DDBJ whole genome shotgun (WGS) entry which is preliminary data.</text>
</comment>
<dbReference type="InterPro" id="IPR013083">
    <property type="entry name" value="Znf_RING/FYVE/PHD"/>
</dbReference>
<sequence>MKLDRDLKTKQNKQHNIIHHINSRKEELEALLQAKEDIKDALDTLHQERAYLEEEDDKVMTRILNARYRANKLSSSYKPKDTLLLPTSDDIFMANNDDKKRGAWVSQDLLTQYAETAYHMYQPHEDNGEVGDQSVKEDNSRKRKQATIPHNWDSIVADRGREALMKERERIRCEEAQRDMELRHFMERKANADKVAARIPTVGKVGKGNKKGGHKQEATTTAAAAAAGVAVRTSEEDAIISPQPEERASTEQEGQAGNEDKGYAMLGTKGDVQEVGRRVSQEAGGGSEDLDQPEGSNALEENGQGPQLQEEKGSQLQEEKGQGPQLQEEKGQGPQLQEEKGPQLQEEKGPQLQEERSSLEAREGREMNRADQQGRAEQLIDPLAPDGGIKRAAGKLDAAGVEGNAADHRTPPVDLEYGSEDVTNIPEQSAYSESIGHESLHREPIHAQGPDVQQDITVNKSPMVRRQPTNSSSSSSSPEKPRDAPSSATGAGALSLSLLSYPSEDTTDSIEQLLRHYEIPAMVEEESCVVTGDEEIISDTTLMLSEEESASFTSTELAAAIAEVTAGISGPYLVSEGPYWSPALLPQGLTCLSHSKSITESIFPFKDTLSSLPNIFTLSNSNLSAIVLHSADVASATGMPLSRLISELAARDDVTDVRQKYGCQRLLSYTHTEKGVTILAESCTLLSPMCHIRHLQGPSQTCALTHQRRGDDTDIIGDGAHRQLYAALQGLPSSIDGSPTAVALEWLPSELFVDPDELYDNNMPGTHPLAPVVLVNCGHTICEMCLDSLVAHSLEDPSNNSDNDIYDPDTGLNKLSPDASIRCPFCR</sequence>
<dbReference type="EMBL" id="JABANP010000287">
    <property type="protein sequence ID" value="KAF4684911.1"/>
    <property type="molecule type" value="Genomic_DNA"/>
</dbReference>
<dbReference type="Proteomes" id="UP000541610">
    <property type="component" value="Unassembled WGS sequence"/>
</dbReference>
<keyword evidence="1" id="KW-0479">Metal-binding</keyword>
<proteinExistence type="predicted"/>
<evidence type="ECO:0000256" key="1">
    <source>
        <dbReference type="ARBA" id="ARBA00022723"/>
    </source>
</evidence>
<evidence type="ECO:0008006" key="8">
    <source>
        <dbReference type="Google" id="ProtNLM"/>
    </source>
</evidence>
<evidence type="ECO:0000256" key="3">
    <source>
        <dbReference type="ARBA" id="ARBA00022833"/>
    </source>
</evidence>
<dbReference type="Gene3D" id="3.30.40.10">
    <property type="entry name" value="Zinc/RING finger domain, C3HC4 (zinc finger)"/>
    <property type="match status" value="1"/>
</dbReference>
<evidence type="ECO:0000256" key="5">
    <source>
        <dbReference type="SAM" id="MobiDB-lite"/>
    </source>
</evidence>
<dbReference type="PROSITE" id="PS00518">
    <property type="entry name" value="ZF_RING_1"/>
    <property type="match status" value="1"/>
</dbReference>
<feature type="region of interest" description="Disordered" evidence="5">
    <location>
        <begin position="222"/>
        <end position="490"/>
    </location>
</feature>
<keyword evidence="2" id="KW-0863">Zinc-finger</keyword>
<keyword evidence="3" id="KW-0862">Zinc</keyword>
<feature type="compositionally biased region" description="Basic and acidic residues" evidence="5">
    <location>
        <begin position="435"/>
        <end position="445"/>
    </location>
</feature>